<feature type="region of interest" description="Disordered" evidence="6">
    <location>
        <begin position="370"/>
        <end position="450"/>
    </location>
</feature>
<feature type="region of interest" description="Disordered" evidence="6">
    <location>
        <begin position="617"/>
        <end position="640"/>
    </location>
</feature>
<feature type="compositionally biased region" description="Low complexity" evidence="6">
    <location>
        <begin position="377"/>
        <end position="413"/>
    </location>
</feature>
<evidence type="ECO:0000256" key="4">
    <source>
        <dbReference type="PROSITE-ProRule" id="PRU00601"/>
    </source>
</evidence>
<dbReference type="GeneID" id="17358328"/>
<feature type="region of interest" description="Disordered" evidence="6">
    <location>
        <begin position="744"/>
        <end position="805"/>
    </location>
</feature>
<feature type="compositionally biased region" description="Basic residues" evidence="6">
    <location>
        <begin position="777"/>
        <end position="790"/>
    </location>
</feature>
<proteinExistence type="predicted"/>
<reference evidence="8 9" key="1">
    <citation type="journal article" date="2010" name="Plant Cell">
        <title>The Chlorella variabilis NC64A genome reveals adaptation to photosymbiosis, coevolution with viruses, and cryptic sex.</title>
        <authorList>
            <person name="Blanc G."/>
            <person name="Duncan G."/>
            <person name="Agarkova I."/>
            <person name="Borodovsky M."/>
            <person name="Gurnon J."/>
            <person name="Kuo A."/>
            <person name="Lindquist E."/>
            <person name="Lucas S."/>
            <person name="Pangilinan J."/>
            <person name="Polle J."/>
            <person name="Salamov A."/>
            <person name="Terry A."/>
            <person name="Yamada T."/>
            <person name="Dunigan D.D."/>
            <person name="Grigoriev I.V."/>
            <person name="Claverie J.M."/>
            <person name="Van Etten J.L."/>
        </authorList>
    </citation>
    <scope>NUCLEOTIDE SEQUENCE [LARGE SCALE GENOMIC DNA]</scope>
    <source>
        <strain evidence="8 9">NC64A</strain>
    </source>
</reference>
<feature type="region of interest" description="Disordered" evidence="6">
    <location>
        <begin position="166"/>
        <end position="191"/>
    </location>
</feature>
<evidence type="ECO:0000256" key="3">
    <source>
        <dbReference type="ARBA" id="ARBA00022833"/>
    </source>
</evidence>
<dbReference type="STRING" id="554065.E1Z5U3"/>
<feature type="compositionally biased region" description="Gly residues" evidence="6">
    <location>
        <begin position="622"/>
        <end position="636"/>
    </location>
</feature>
<dbReference type="PROSITE" id="PS51266">
    <property type="entry name" value="ZF_CHY"/>
    <property type="match status" value="1"/>
</dbReference>
<gene>
    <name evidence="8" type="ORF">CHLNCDRAFT_140631</name>
</gene>
<evidence type="ECO:0000313" key="8">
    <source>
        <dbReference type="EMBL" id="EFN58817.1"/>
    </source>
</evidence>
<dbReference type="InterPro" id="IPR036280">
    <property type="entry name" value="Multihaem_cyt_sf"/>
</dbReference>
<evidence type="ECO:0000256" key="2">
    <source>
        <dbReference type="ARBA" id="ARBA00022771"/>
    </source>
</evidence>
<dbReference type="KEGG" id="cvr:CHLNCDRAFT_140631"/>
<organism evidence="9">
    <name type="scientific">Chlorella variabilis</name>
    <name type="common">Green alga</name>
    <dbReference type="NCBI Taxonomy" id="554065"/>
    <lineage>
        <taxon>Eukaryota</taxon>
        <taxon>Viridiplantae</taxon>
        <taxon>Chlorophyta</taxon>
        <taxon>core chlorophytes</taxon>
        <taxon>Trebouxiophyceae</taxon>
        <taxon>Chlorellales</taxon>
        <taxon>Chlorellaceae</taxon>
        <taxon>Chlorella clade</taxon>
        <taxon>Chlorella</taxon>
    </lineage>
</organism>
<sequence>MGHQSATLKQLQDELLQLKQQVPGLQLKKSTVTQSPAAPFPLTCRAEVARPPDAERYDVSSFNLLARLSHDVLSAPLTPGAVEVEVAGDELPRELRQAMAERLHSVWAASGPGEHPYQSEDAAGSTVRRWAVLSDQASITIDASGHPASAPKAALAAAAGAVLAHSRGKSSAGQQQEQRQPAAPAGAAAGAQAGSAALPRAVAQELEFLAKRHGLRQVPVQHAAGAGASPASAAGNQLAGLCISPAHAEATSAPASAGTGAPAAAQAEGVVAAFELELRPTDPAWPAVYPLLLHGRLSAGFPQAGCLVLQVSPQQQPPLPLLQRQVLDKLLAAEVAAAAGRPGALRNVVRQVENHAGRLWQQAEDIAAEVARRRRQQPAQQALQQEGPQQGQRQGAGSTGSSTSGSEAGSTSEYENDGYGSESASGGSGSSEGEGAGAQEGAAGGGGGGGHSDAVLPVQLQLESLQLDGCDALELLRLNLQLTCSRCKASGELSCATAAVALPSDGGGSGGGRGGGKAGGSGTLVAAAECGTCHAGWEVEVAPKLLHERSNVLAHVRCRGCTPADLLPSMLAGQCGSCASSAAFRSVAVGRWNERACSSCHSPMRFQFSTALFVPHRQGGRQQQGGASGQQPGAGQGLARPGSAAAAAATYNGLLQRGQPLPDRGTCKHYRQAVTHVPGDAMASHSYRWLRFPCCGRRFPCDLCHEENTDGHEMKWATSMVCGYCCLEQPVAPQCKGCSKKLATSASAPSGRHTRFWEGGKGQRDPSKLHKDDPRRYRSKFKTRSAKSKRVGQEAKARREREQQA</sequence>
<evidence type="ECO:0000256" key="5">
    <source>
        <dbReference type="SAM" id="Coils"/>
    </source>
</evidence>
<feature type="compositionally biased region" description="Gly residues" evidence="6">
    <location>
        <begin position="426"/>
        <end position="450"/>
    </location>
</feature>
<dbReference type="RefSeq" id="XP_005850919.1">
    <property type="nucleotide sequence ID" value="XM_005850857.1"/>
</dbReference>
<dbReference type="InParanoid" id="E1Z5U3"/>
<feature type="domain" description="CHY-type" evidence="7">
    <location>
        <begin position="660"/>
        <end position="740"/>
    </location>
</feature>
<dbReference type="InterPro" id="IPR008913">
    <property type="entry name" value="Znf_CHY"/>
</dbReference>
<dbReference type="EMBL" id="GL433837">
    <property type="protein sequence ID" value="EFN58817.1"/>
    <property type="molecule type" value="Genomic_DNA"/>
</dbReference>
<keyword evidence="9" id="KW-1185">Reference proteome</keyword>
<protein>
    <recommendedName>
        <fullName evidence="7">CHY-type domain-containing protein</fullName>
    </recommendedName>
</protein>
<dbReference type="eggNOG" id="KOG1940">
    <property type="taxonomic scope" value="Eukaryota"/>
</dbReference>
<keyword evidence="3" id="KW-0862">Zinc</keyword>
<dbReference type="InterPro" id="IPR037274">
    <property type="entry name" value="Znf_CHY_sf"/>
</dbReference>
<evidence type="ECO:0000259" key="7">
    <source>
        <dbReference type="PROSITE" id="PS51266"/>
    </source>
</evidence>
<keyword evidence="2 4" id="KW-0863">Zinc-finger</keyword>
<evidence type="ECO:0000256" key="6">
    <source>
        <dbReference type="SAM" id="MobiDB-lite"/>
    </source>
</evidence>
<feature type="compositionally biased region" description="Basic and acidic residues" evidence="6">
    <location>
        <begin position="755"/>
        <end position="776"/>
    </location>
</feature>
<dbReference type="GO" id="GO:0008270">
    <property type="term" value="F:zinc ion binding"/>
    <property type="evidence" value="ECO:0007669"/>
    <property type="project" value="UniProtKB-KW"/>
</dbReference>
<feature type="coiled-coil region" evidence="5">
    <location>
        <begin position="1"/>
        <end position="28"/>
    </location>
</feature>
<keyword evidence="5" id="KW-0175">Coiled coil</keyword>
<accession>E1Z5U3</accession>
<name>E1Z5U3_CHLVA</name>
<dbReference type="AlphaFoldDB" id="E1Z5U3"/>
<dbReference type="Proteomes" id="UP000008141">
    <property type="component" value="Unassembled WGS sequence"/>
</dbReference>
<evidence type="ECO:0000313" key="9">
    <source>
        <dbReference type="Proteomes" id="UP000008141"/>
    </source>
</evidence>
<keyword evidence="1" id="KW-0479">Metal-binding</keyword>
<feature type="compositionally biased region" description="Basic and acidic residues" evidence="6">
    <location>
        <begin position="791"/>
        <end position="805"/>
    </location>
</feature>
<dbReference type="OMA" id="TINESPA"/>
<evidence type="ECO:0000256" key="1">
    <source>
        <dbReference type="ARBA" id="ARBA00022723"/>
    </source>
</evidence>
<dbReference type="SUPFAM" id="SSF161219">
    <property type="entry name" value="CHY zinc finger-like"/>
    <property type="match status" value="1"/>
</dbReference>
<dbReference type="SUPFAM" id="SSF48695">
    <property type="entry name" value="Multiheme cytochromes"/>
    <property type="match status" value="1"/>
</dbReference>
<dbReference type="Pfam" id="PF05495">
    <property type="entry name" value="zf-CHY"/>
    <property type="match status" value="1"/>
</dbReference>
<dbReference type="OrthoDB" id="10253329at2759"/>